<feature type="region of interest" description="Disordered" evidence="2">
    <location>
        <begin position="1"/>
        <end position="91"/>
    </location>
</feature>
<evidence type="ECO:0000313" key="4">
    <source>
        <dbReference type="Proteomes" id="UP000284842"/>
    </source>
</evidence>
<sequence length="163" mass="18560">MALSSPLPTTPTGRRPSSRIPPRRTARHGTLKNARYSTWNHQVETSPSISQMKPHAQDGHSESDESDDTDGDGSAHDDSDKENIPPLKIPAVKPQQSIAAYQKNTHLMVIPRNRTELNAVIKLYQTRRLVHKLRAHISMLKQDKKDLKRQLQNAQHKIRKSWL</sequence>
<keyword evidence="4" id="KW-1185">Reference proteome</keyword>
<reference evidence="3 4" key="1">
    <citation type="journal article" date="2018" name="Evol. Lett.">
        <title>Horizontal gene cluster transfer increased hallucinogenic mushroom diversity.</title>
        <authorList>
            <person name="Reynolds H.T."/>
            <person name="Vijayakumar V."/>
            <person name="Gluck-Thaler E."/>
            <person name="Korotkin H.B."/>
            <person name="Matheny P.B."/>
            <person name="Slot J.C."/>
        </authorList>
    </citation>
    <scope>NUCLEOTIDE SEQUENCE [LARGE SCALE GENOMIC DNA]</scope>
    <source>
        <strain evidence="3 4">2629</strain>
    </source>
</reference>
<evidence type="ECO:0000313" key="3">
    <source>
        <dbReference type="EMBL" id="PPQ63330.1"/>
    </source>
</evidence>
<dbReference type="Proteomes" id="UP000284842">
    <property type="component" value="Unassembled WGS sequence"/>
</dbReference>
<dbReference type="AlphaFoldDB" id="A0A409VDR8"/>
<name>A0A409VDR8_9AGAR</name>
<evidence type="ECO:0000256" key="1">
    <source>
        <dbReference type="SAM" id="Coils"/>
    </source>
</evidence>
<evidence type="ECO:0000256" key="2">
    <source>
        <dbReference type="SAM" id="MobiDB-lite"/>
    </source>
</evidence>
<proteinExistence type="predicted"/>
<dbReference type="InParanoid" id="A0A409VDR8"/>
<organism evidence="3 4">
    <name type="scientific">Panaeolus cyanescens</name>
    <dbReference type="NCBI Taxonomy" id="181874"/>
    <lineage>
        <taxon>Eukaryota</taxon>
        <taxon>Fungi</taxon>
        <taxon>Dikarya</taxon>
        <taxon>Basidiomycota</taxon>
        <taxon>Agaricomycotina</taxon>
        <taxon>Agaricomycetes</taxon>
        <taxon>Agaricomycetidae</taxon>
        <taxon>Agaricales</taxon>
        <taxon>Agaricineae</taxon>
        <taxon>Galeropsidaceae</taxon>
        <taxon>Panaeolus</taxon>
    </lineage>
</organism>
<feature type="compositionally biased region" description="Basic residues" evidence="2">
    <location>
        <begin position="21"/>
        <end position="30"/>
    </location>
</feature>
<protein>
    <submittedName>
        <fullName evidence="3">Uncharacterized protein</fullName>
    </submittedName>
</protein>
<gene>
    <name evidence="3" type="ORF">CVT24_006775</name>
</gene>
<dbReference type="EMBL" id="NHTK01006126">
    <property type="protein sequence ID" value="PPQ63330.1"/>
    <property type="molecule type" value="Genomic_DNA"/>
</dbReference>
<keyword evidence="1" id="KW-0175">Coiled coil</keyword>
<accession>A0A409VDR8</accession>
<feature type="coiled-coil region" evidence="1">
    <location>
        <begin position="130"/>
        <end position="157"/>
    </location>
</feature>
<comment type="caution">
    <text evidence="3">The sequence shown here is derived from an EMBL/GenBank/DDBJ whole genome shotgun (WGS) entry which is preliminary data.</text>
</comment>
<feature type="compositionally biased region" description="Polar residues" evidence="2">
    <location>
        <begin position="35"/>
        <end position="51"/>
    </location>
</feature>
<feature type="compositionally biased region" description="Low complexity" evidence="2">
    <location>
        <begin position="1"/>
        <end position="20"/>
    </location>
</feature>
<feature type="compositionally biased region" description="Basic and acidic residues" evidence="2">
    <location>
        <begin position="73"/>
        <end position="83"/>
    </location>
</feature>